<dbReference type="GO" id="GO:0006935">
    <property type="term" value="P:chemotaxis"/>
    <property type="evidence" value="ECO:0007669"/>
    <property type="project" value="UniProtKB-UniRule"/>
</dbReference>
<comment type="catalytic activity">
    <reaction evidence="3">
        <text>L-glutaminyl-[protein] + H2O = L-glutamyl-[protein] + NH4(+)</text>
        <dbReference type="Rhea" id="RHEA:16441"/>
        <dbReference type="Rhea" id="RHEA-COMP:10207"/>
        <dbReference type="Rhea" id="RHEA-COMP:10208"/>
        <dbReference type="ChEBI" id="CHEBI:15377"/>
        <dbReference type="ChEBI" id="CHEBI:28938"/>
        <dbReference type="ChEBI" id="CHEBI:29973"/>
        <dbReference type="ChEBI" id="CHEBI:30011"/>
        <dbReference type="EC" id="3.5.1.44"/>
    </reaction>
</comment>
<dbReference type="AlphaFoldDB" id="A0A6P1T4F6"/>
<dbReference type="PANTHER" id="PTHR35147:SF2">
    <property type="entry name" value="CHEMORECEPTOR GLUTAMINE DEAMIDASE CHED-RELATED"/>
    <property type="match status" value="1"/>
</dbReference>
<keyword evidence="2 3" id="KW-0378">Hydrolase</keyword>
<sequence>MRAEALSNPVYYEAKVNSNVFPVLPGFHKVIHEPGIAVTTLLGSCVAACIRDARTGIGGLNHFLLPRDRSEGAAGFSARYGVNAMEVLINEILRTGARKNDLEAKVFGAGNVIHRGEANNVGQQNAEFVVSYLRDEGIRLLASDLGGDRARRVFYFPETGKARVLSLSNRDSAQAGQAELTLEQKLRSEKKATPSVVELF</sequence>
<dbReference type="CDD" id="cd16352">
    <property type="entry name" value="CheD"/>
    <property type="match status" value="1"/>
</dbReference>
<dbReference type="EC" id="3.5.1.44" evidence="3"/>
<dbReference type="PANTHER" id="PTHR35147">
    <property type="entry name" value="CHEMORECEPTOR GLUTAMINE DEAMIDASE CHED-RELATED"/>
    <property type="match status" value="1"/>
</dbReference>
<dbReference type="KEGG" id="amaq:GO499_17705"/>
<comment type="similarity">
    <text evidence="3">Belongs to the CheD family.</text>
</comment>
<dbReference type="InterPro" id="IPR038592">
    <property type="entry name" value="CheD-like_sf"/>
</dbReference>
<evidence type="ECO:0000256" key="1">
    <source>
        <dbReference type="ARBA" id="ARBA00022500"/>
    </source>
</evidence>
<dbReference type="GO" id="GO:0050568">
    <property type="term" value="F:protein-glutamine glutaminase activity"/>
    <property type="evidence" value="ECO:0007669"/>
    <property type="project" value="UniProtKB-UniRule"/>
</dbReference>
<organism evidence="4 5">
    <name type="scientific">Algicella marina</name>
    <dbReference type="NCBI Taxonomy" id="2683284"/>
    <lineage>
        <taxon>Bacteria</taxon>
        <taxon>Pseudomonadati</taxon>
        <taxon>Pseudomonadota</taxon>
        <taxon>Alphaproteobacteria</taxon>
        <taxon>Rhodobacterales</taxon>
        <taxon>Paracoccaceae</taxon>
        <taxon>Algicella</taxon>
    </lineage>
</organism>
<reference evidence="4 5" key="1">
    <citation type="submission" date="2019-12" db="EMBL/GenBank/DDBJ databases">
        <title>Complete genome sequence of Algicella marina strain 9Alg 56(T) isolated from the red alga Tichocarpus crinitus.</title>
        <authorList>
            <person name="Kim S.-G."/>
            <person name="Nedashkovskaya O.I."/>
        </authorList>
    </citation>
    <scope>NUCLEOTIDE SEQUENCE [LARGE SCALE GENOMIC DNA]</scope>
    <source>
        <strain evidence="4 5">9Alg 56</strain>
    </source>
</reference>
<dbReference type="Proteomes" id="UP000464495">
    <property type="component" value="Chromosome"/>
</dbReference>
<keyword evidence="1 3" id="KW-0145">Chemotaxis</keyword>
<dbReference type="RefSeq" id="WP_161863431.1">
    <property type="nucleotide sequence ID" value="NZ_CP046620.1"/>
</dbReference>
<gene>
    <name evidence="3" type="primary">cheD</name>
    <name evidence="4" type="ORF">GO499_17705</name>
</gene>
<proteinExistence type="inferred from homology"/>
<accession>A0A6P1T4F6</accession>
<protein>
    <recommendedName>
        <fullName evidence="3">Probable chemoreceptor glutamine deamidase CheD</fullName>
        <ecNumber evidence="3">3.5.1.44</ecNumber>
    </recommendedName>
</protein>
<dbReference type="InterPro" id="IPR011324">
    <property type="entry name" value="Cytotoxic_necrot_fac-like_cat"/>
</dbReference>
<dbReference type="Pfam" id="PF03975">
    <property type="entry name" value="CheD"/>
    <property type="match status" value="1"/>
</dbReference>
<dbReference type="EMBL" id="CP046620">
    <property type="protein sequence ID" value="QHQ36887.1"/>
    <property type="molecule type" value="Genomic_DNA"/>
</dbReference>
<keyword evidence="5" id="KW-1185">Reference proteome</keyword>
<dbReference type="HAMAP" id="MF_01440">
    <property type="entry name" value="CheD"/>
    <property type="match status" value="1"/>
</dbReference>
<dbReference type="SUPFAM" id="SSF64438">
    <property type="entry name" value="CNF1/YfiH-like putative cysteine hydrolases"/>
    <property type="match status" value="1"/>
</dbReference>
<evidence type="ECO:0000256" key="2">
    <source>
        <dbReference type="ARBA" id="ARBA00022801"/>
    </source>
</evidence>
<evidence type="ECO:0000256" key="3">
    <source>
        <dbReference type="HAMAP-Rule" id="MF_01440"/>
    </source>
</evidence>
<comment type="function">
    <text evidence="3">Probably deamidates glutamine residues to glutamate on methyl-accepting chemotaxis receptors (MCPs), playing an important role in chemotaxis.</text>
</comment>
<dbReference type="InterPro" id="IPR005659">
    <property type="entry name" value="Chemorcpt_Glu_NH3ase_CheD"/>
</dbReference>
<dbReference type="Gene3D" id="3.30.1330.200">
    <property type="match status" value="1"/>
</dbReference>
<evidence type="ECO:0000313" key="4">
    <source>
        <dbReference type="EMBL" id="QHQ36887.1"/>
    </source>
</evidence>
<keyword evidence="4" id="KW-0675">Receptor</keyword>
<evidence type="ECO:0000313" key="5">
    <source>
        <dbReference type="Proteomes" id="UP000464495"/>
    </source>
</evidence>
<name>A0A6P1T4F6_9RHOB</name>